<evidence type="ECO:0000313" key="3">
    <source>
        <dbReference type="Proteomes" id="UP000051952"/>
    </source>
</evidence>
<feature type="compositionally biased region" description="Polar residues" evidence="1">
    <location>
        <begin position="515"/>
        <end position="525"/>
    </location>
</feature>
<keyword evidence="3" id="KW-1185">Reference proteome</keyword>
<protein>
    <submittedName>
        <fullName evidence="2">GPI-anchored surface protein, putative</fullName>
    </submittedName>
</protein>
<evidence type="ECO:0000313" key="2">
    <source>
        <dbReference type="EMBL" id="CUF43032.1"/>
    </source>
</evidence>
<reference evidence="3" key="1">
    <citation type="submission" date="2015-09" db="EMBL/GenBank/DDBJ databases">
        <authorList>
            <consortium name="Pathogen Informatics"/>
        </authorList>
    </citation>
    <scope>NUCLEOTIDE SEQUENCE [LARGE SCALE GENOMIC DNA]</scope>
    <source>
        <strain evidence="3">Lake Konstanz</strain>
    </source>
</reference>
<accession>A0A0S4IMD7</accession>
<feature type="region of interest" description="Disordered" evidence="1">
    <location>
        <begin position="501"/>
        <end position="541"/>
    </location>
</feature>
<feature type="compositionally biased region" description="Basic and acidic residues" evidence="1">
    <location>
        <begin position="317"/>
        <end position="334"/>
    </location>
</feature>
<dbReference type="Proteomes" id="UP000051952">
    <property type="component" value="Unassembled WGS sequence"/>
</dbReference>
<dbReference type="AlphaFoldDB" id="A0A0S4IMD7"/>
<name>A0A0S4IMD7_BODSA</name>
<sequence length="641" mass="69080">MRSSHRNGSSTSYRVGCLLPSPCACSGEDLGAAQSSSLSALPTDDGSAAQATAIRRRRLLDLMDAVQIYHCKDGASSRSTSDAEQKCTSLLGTLLVTSVASSFRLISTTEAAVHDIDLITLVRRSWFGELTRDSSGAPRSVKFRFPLLNAMGGDHYELADRAAASSTSVTNSGEQNVNSNTQGQGNHREHATVVCVVQRSGFVSLHTSSCVEDIGGIAQYVHQQLRPHVCAVGGGAELEHSIASVVPEDLRLIYFGAAMTLPRELFLLMRHVSQHHHQSRGTSIGTLNSQVVPQLPVRKLREACESIWGRSPAATHENTEKSQQDVPADRSKLEKNKKKPTKKRDRNNDAGDDDAIGDGRHARKSVADQGASALRRTKVTGGSFDLLASTSLSVFDTNAYQELSFGASVAAGSMNGFRNIWDRPNKTATDVDEDDDAMLASLFQQQSAMLSMTDVFQFASMVPNMVVQESSAYHPLSFSAVGVHIGGRDEGTNDEVIAPLLRSGDGTSADDQKAATVSETTGSSSAQKKQQQQHEAAAQQQQHLQDVLVSRKYREICHVEVLPSREEHKELRLKFTLIIPPPSSATDATAVTSPSPPPPITLSFSHTGTVRVVRALTLPLVVHVIEQIVLPLLVDVLVLGI</sequence>
<evidence type="ECO:0000256" key="1">
    <source>
        <dbReference type="SAM" id="MobiDB-lite"/>
    </source>
</evidence>
<feature type="compositionally biased region" description="Basic residues" evidence="1">
    <location>
        <begin position="335"/>
        <end position="345"/>
    </location>
</feature>
<dbReference type="EMBL" id="CYKH01000322">
    <property type="protein sequence ID" value="CUF43032.1"/>
    <property type="molecule type" value="Genomic_DNA"/>
</dbReference>
<feature type="region of interest" description="Disordered" evidence="1">
    <location>
        <begin position="309"/>
        <end position="371"/>
    </location>
</feature>
<dbReference type="VEuPathDB" id="TriTrypDB:BSAL_62460"/>
<organism evidence="2 3">
    <name type="scientific">Bodo saltans</name>
    <name type="common">Flagellated protozoan</name>
    <dbReference type="NCBI Taxonomy" id="75058"/>
    <lineage>
        <taxon>Eukaryota</taxon>
        <taxon>Discoba</taxon>
        <taxon>Euglenozoa</taxon>
        <taxon>Kinetoplastea</taxon>
        <taxon>Metakinetoplastina</taxon>
        <taxon>Eubodonida</taxon>
        <taxon>Bodonidae</taxon>
        <taxon>Bodo</taxon>
    </lineage>
</organism>
<gene>
    <name evidence="2" type="ORF">BSAL_62460</name>
</gene>
<proteinExistence type="predicted"/>
<feature type="compositionally biased region" description="Low complexity" evidence="1">
    <location>
        <begin position="526"/>
        <end position="541"/>
    </location>
</feature>